<dbReference type="InterPro" id="IPR047201">
    <property type="entry name" value="ERI-1_3'hExo-like"/>
</dbReference>
<dbReference type="Proteomes" id="UP000230233">
    <property type="component" value="Chromosome X"/>
</dbReference>
<protein>
    <recommendedName>
        <fullName evidence="4">Exonuclease domain-containing protein</fullName>
    </recommendedName>
</protein>
<dbReference type="InterPro" id="IPR036397">
    <property type="entry name" value="RNaseH_sf"/>
</dbReference>
<name>A0A2G5SMV2_9PELO</name>
<evidence type="ECO:0000259" key="4">
    <source>
        <dbReference type="SMART" id="SM00479"/>
    </source>
</evidence>
<dbReference type="InterPro" id="IPR013520">
    <property type="entry name" value="Ribonucl_H"/>
</dbReference>
<sequence>MTSDYRCPFDNLLIVDLEATCDKDNFDYPPEIIQISVRVLNTREKVIREDLSFDKLIRPVINPKLTDYCVELTGIDQESIDKADTFPEVYDQFSAWLKEHDFQEKRFAFVCDTRQDMWRLAQYQFLLNKQPLPTIFRQWVNLGYHYEEDRRKAPVQDTWGPSLIEKMSGFYNIPFDGHAHNAKDDCAFLAKITKYLLDNGKLVTINESLKCISGMRNVPFTVDPEWKGNFESACKVFQAILPLVSTPTKRYFVEDYYGKCLYCFDATCTGLEHKQYPAYVYEQLKEPSDLAITAEITFFLFPPLPC</sequence>
<dbReference type="STRING" id="1611254.A0A2G5SMV2"/>
<reference evidence="6" key="1">
    <citation type="submission" date="2017-10" db="EMBL/GenBank/DDBJ databases">
        <title>Rapid genome shrinkage in a self-fertile nematode reveals novel sperm competition proteins.</title>
        <authorList>
            <person name="Yin D."/>
            <person name="Schwarz E.M."/>
            <person name="Thomas C.G."/>
            <person name="Felde R.L."/>
            <person name="Korf I.F."/>
            <person name="Cutter A.D."/>
            <person name="Schartner C.M."/>
            <person name="Ralston E.J."/>
            <person name="Meyer B.J."/>
            <person name="Haag E.S."/>
        </authorList>
    </citation>
    <scope>NUCLEOTIDE SEQUENCE [LARGE SCALE GENOMIC DNA]</scope>
    <source>
        <strain evidence="6">JU1422</strain>
    </source>
</reference>
<dbReference type="SMART" id="SM00479">
    <property type="entry name" value="EXOIII"/>
    <property type="match status" value="1"/>
</dbReference>
<evidence type="ECO:0000256" key="3">
    <source>
        <dbReference type="ARBA" id="ARBA00022839"/>
    </source>
</evidence>
<dbReference type="Gene3D" id="3.30.420.10">
    <property type="entry name" value="Ribonuclease H-like superfamily/Ribonuclease H"/>
    <property type="match status" value="1"/>
</dbReference>
<comment type="caution">
    <text evidence="5">The sequence shown here is derived from an EMBL/GenBank/DDBJ whole genome shotgun (WGS) entry which is preliminary data.</text>
</comment>
<accession>A0A2G5SMV2</accession>
<dbReference type="CDD" id="cd06133">
    <property type="entry name" value="ERI-1_3'hExo_like"/>
    <property type="match status" value="1"/>
</dbReference>
<dbReference type="GO" id="GO:0000175">
    <property type="term" value="F:3'-5'-RNA exonuclease activity"/>
    <property type="evidence" value="ECO:0007669"/>
    <property type="project" value="InterPro"/>
</dbReference>
<organism evidence="5 6">
    <name type="scientific">Caenorhabditis nigoni</name>
    <dbReference type="NCBI Taxonomy" id="1611254"/>
    <lineage>
        <taxon>Eukaryota</taxon>
        <taxon>Metazoa</taxon>
        <taxon>Ecdysozoa</taxon>
        <taxon>Nematoda</taxon>
        <taxon>Chromadorea</taxon>
        <taxon>Rhabditida</taxon>
        <taxon>Rhabditina</taxon>
        <taxon>Rhabditomorpha</taxon>
        <taxon>Rhabditoidea</taxon>
        <taxon>Rhabditidae</taxon>
        <taxon>Peloderinae</taxon>
        <taxon>Caenorhabditis</taxon>
    </lineage>
</organism>
<evidence type="ECO:0000313" key="5">
    <source>
        <dbReference type="EMBL" id="PIC16176.1"/>
    </source>
</evidence>
<dbReference type="EMBL" id="PDUG01000006">
    <property type="protein sequence ID" value="PIC16176.1"/>
    <property type="molecule type" value="Genomic_DNA"/>
</dbReference>
<keyword evidence="1" id="KW-0540">Nuclease</keyword>
<dbReference type="GO" id="GO:0005737">
    <property type="term" value="C:cytoplasm"/>
    <property type="evidence" value="ECO:0007669"/>
    <property type="project" value="TreeGrafter"/>
</dbReference>
<feature type="domain" description="Exonuclease" evidence="4">
    <location>
        <begin position="11"/>
        <end position="202"/>
    </location>
</feature>
<gene>
    <name evidence="5" type="primary">Cnig_chr_X.g22868</name>
    <name evidence="5" type="ORF">B9Z55_022868</name>
</gene>
<dbReference type="GO" id="GO:0003676">
    <property type="term" value="F:nucleic acid binding"/>
    <property type="evidence" value="ECO:0007669"/>
    <property type="project" value="InterPro"/>
</dbReference>
<dbReference type="InterPro" id="IPR051274">
    <property type="entry name" value="3-5_Exoribonuclease"/>
</dbReference>
<keyword evidence="6" id="KW-1185">Reference proteome</keyword>
<proteinExistence type="predicted"/>
<evidence type="ECO:0000256" key="2">
    <source>
        <dbReference type="ARBA" id="ARBA00022801"/>
    </source>
</evidence>
<dbReference type="AlphaFoldDB" id="A0A2G5SMV2"/>
<dbReference type="OrthoDB" id="5775694at2759"/>
<dbReference type="FunFam" id="3.30.420.10:FF:000157">
    <property type="entry name" value="Cell death-related nuclease 4"/>
    <property type="match status" value="1"/>
</dbReference>
<keyword evidence="3" id="KW-0269">Exonuclease</keyword>
<evidence type="ECO:0000313" key="6">
    <source>
        <dbReference type="Proteomes" id="UP000230233"/>
    </source>
</evidence>
<evidence type="ECO:0000256" key="1">
    <source>
        <dbReference type="ARBA" id="ARBA00022722"/>
    </source>
</evidence>
<dbReference type="Pfam" id="PF00929">
    <property type="entry name" value="RNase_T"/>
    <property type="match status" value="1"/>
</dbReference>
<dbReference type="PANTHER" id="PTHR23044:SF4">
    <property type="entry name" value="CELL DEATH-RELATED NUCLEASE 4"/>
    <property type="match status" value="1"/>
</dbReference>
<dbReference type="PANTHER" id="PTHR23044">
    <property type="entry name" value="3'-5' EXONUCLEASE ERI1-RELATED"/>
    <property type="match status" value="1"/>
</dbReference>
<dbReference type="SUPFAM" id="SSF53098">
    <property type="entry name" value="Ribonuclease H-like"/>
    <property type="match status" value="1"/>
</dbReference>
<dbReference type="InterPro" id="IPR012337">
    <property type="entry name" value="RNaseH-like_sf"/>
</dbReference>
<keyword evidence="2" id="KW-0378">Hydrolase</keyword>